<proteinExistence type="predicted"/>
<sequence length="141" mass="15618">MEERLMKKFHFFDKGARPTPLCQRGSQRRPQSPANSAISAPGFWKPPPLGCRQSGTAPVIAIRKSPGGTSAFHSVLEGKQAASSHTRTTYAYFVRTQRKTPTLTGLLSQRPRPRHCNESESSAHTNTPSKHCYPSMLDSRP</sequence>
<gene>
    <name evidence="2" type="ORF">CLUP02_15429</name>
</gene>
<feature type="compositionally biased region" description="Polar residues" evidence="1">
    <location>
        <begin position="24"/>
        <end position="38"/>
    </location>
</feature>
<evidence type="ECO:0000313" key="2">
    <source>
        <dbReference type="EMBL" id="UQC89898.1"/>
    </source>
</evidence>
<keyword evidence="3" id="KW-1185">Reference proteome</keyword>
<feature type="region of interest" description="Disordered" evidence="1">
    <location>
        <begin position="15"/>
        <end position="49"/>
    </location>
</feature>
<dbReference type="Proteomes" id="UP000830671">
    <property type="component" value="Chromosome 8"/>
</dbReference>
<dbReference type="EMBL" id="CP019480">
    <property type="protein sequence ID" value="UQC89898.1"/>
    <property type="molecule type" value="Genomic_DNA"/>
</dbReference>
<evidence type="ECO:0000256" key="1">
    <source>
        <dbReference type="SAM" id="MobiDB-lite"/>
    </source>
</evidence>
<dbReference type="GeneID" id="73349363"/>
<reference evidence="2" key="1">
    <citation type="journal article" date="2021" name="Mol. Plant Microbe Interact.">
        <title>Complete Genome Sequence of the Plant-Pathogenic Fungus Colletotrichum lupini.</title>
        <authorList>
            <person name="Baroncelli R."/>
            <person name="Pensec F."/>
            <person name="Da Lio D."/>
            <person name="Boufleur T."/>
            <person name="Vicente I."/>
            <person name="Sarrocco S."/>
            <person name="Picot A."/>
            <person name="Baraldi E."/>
            <person name="Sukno S."/>
            <person name="Thon M."/>
            <person name="Le Floch G."/>
        </authorList>
    </citation>
    <scope>NUCLEOTIDE SEQUENCE</scope>
    <source>
        <strain evidence="2">IMI 504893</strain>
    </source>
</reference>
<dbReference type="KEGG" id="clup:CLUP02_15429"/>
<feature type="region of interest" description="Disordered" evidence="1">
    <location>
        <begin position="101"/>
        <end position="141"/>
    </location>
</feature>
<dbReference type="AlphaFoldDB" id="A0A9Q8T6N5"/>
<name>A0A9Q8T6N5_9PEZI</name>
<accession>A0A9Q8T6N5</accession>
<evidence type="ECO:0000313" key="3">
    <source>
        <dbReference type="Proteomes" id="UP000830671"/>
    </source>
</evidence>
<dbReference type="RefSeq" id="XP_049151499.1">
    <property type="nucleotide sequence ID" value="XM_049294353.1"/>
</dbReference>
<feature type="compositionally biased region" description="Polar residues" evidence="1">
    <location>
        <begin position="119"/>
        <end position="129"/>
    </location>
</feature>
<organism evidence="2 3">
    <name type="scientific">Colletotrichum lupini</name>
    <dbReference type="NCBI Taxonomy" id="145971"/>
    <lineage>
        <taxon>Eukaryota</taxon>
        <taxon>Fungi</taxon>
        <taxon>Dikarya</taxon>
        <taxon>Ascomycota</taxon>
        <taxon>Pezizomycotina</taxon>
        <taxon>Sordariomycetes</taxon>
        <taxon>Hypocreomycetidae</taxon>
        <taxon>Glomerellales</taxon>
        <taxon>Glomerellaceae</taxon>
        <taxon>Colletotrichum</taxon>
        <taxon>Colletotrichum acutatum species complex</taxon>
    </lineage>
</organism>
<protein>
    <submittedName>
        <fullName evidence="2">Uncharacterized protein</fullName>
    </submittedName>
</protein>